<keyword evidence="8" id="KW-1185">Reference proteome</keyword>
<keyword evidence="2 5" id="KW-0690">Ribosome biogenesis</keyword>
<dbReference type="GO" id="GO:0019843">
    <property type="term" value="F:rRNA binding"/>
    <property type="evidence" value="ECO:0007669"/>
    <property type="project" value="UniProtKB-UniRule"/>
</dbReference>
<sequence length="179" mass="20957">MQVDRNDLDLEGAGTPEEPARPSKSQLKRDQQAIQALAERLVSHPRAELERLHLSESLWMAFDELARIKDLRARRRQIKRIAVLLEGEDLGAIRALVEDQESLRRAESARLHRLERWRERLLAEGDRALSELIAHWPELDRQELRALIRAAQRDRERGKGDGSRKLFRFLRERLPEPMP</sequence>
<evidence type="ECO:0000313" key="7">
    <source>
        <dbReference type="EMBL" id="QIK39166.1"/>
    </source>
</evidence>
<evidence type="ECO:0000256" key="2">
    <source>
        <dbReference type="ARBA" id="ARBA00022517"/>
    </source>
</evidence>
<keyword evidence="4 5" id="KW-0694">RNA-binding</keyword>
<dbReference type="CDD" id="cd16331">
    <property type="entry name" value="YjgA-like"/>
    <property type="match status" value="1"/>
</dbReference>
<dbReference type="GO" id="GO:0005829">
    <property type="term" value="C:cytosol"/>
    <property type="evidence" value="ECO:0007669"/>
    <property type="project" value="TreeGrafter"/>
</dbReference>
<gene>
    <name evidence="5" type="primary">darP</name>
    <name evidence="7" type="ORF">GWK36_08730</name>
</gene>
<evidence type="ECO:0000256" key="6">
    <source>
        <dbReference type="SAM" id="MobiDB-lite"/>
    </source>
</evidence>
<dbReference type="InterPro" id="IPR006839">
    <property type="entry name" value="DarP"/>
</dbReference>
<evidence type="ECO:0000313" key="8">
    <source>
        <dbReference type="Proteomes" id="UP000502699"/>
    </source>
</evidence>
<dbReference type="PIRSF" id="PIRSF016183">
    <property type="entry name" value="UCP016183"/>
    <property type="match status" value="1"/>
</dbReference>
<dbReference type="EMBL" id="CP048029">
    <property type="protein sequence ID" value="QIK39166.1"/>
    <property type="molecule type" value="Genomic_DNA"/>
</dbReference>
<dbReference type="PANTHER" id="PTHR38101">
    <property type="entry name" value="UPF0307 PROTEIN YJGA"/>
    <property type="match status" value="1"/>
</dbReference>
<feature type="region of interest" description="Disordered" evidence="6">
    <location>
        <begin position="1"/>
        <end position="29"/>
    </location>
</feature>
<dbReference type="KEGG" id="cjap:GWK36_08730"/>
<dbReference type="Gene3D" id="1.10.60.30">
    <property type="entry name" value="PSPTO4464-like domains"/>
    <property type="match status" value="2"/>
</dbReference>
<name>A0A6G7VH09_9GAMM</name>
<dbReference type="Proteomes" id="UP000502699">
    <property type="component" value="Chromosome"/>
</dbReference>
<organism evidence="7 8">
    <name type="scientific">Caldichromatium japonicum</name>
    <dbReference type="NCBI Taxonomy" id="2699430"/>
    <lineage>
        <taxon>Bacteria</taxon>
        <taxon>Pseudomonadati</taxon>
        <taxon>Pseudomonadota</taxon>
        <taxon>Gammaproteobacteria</taxon>
        <taxon>Chromatiales</taxon>
        <taxon>Chromatiaceae</taxon>
        <taxon>Caldichromatium</taxon>
    </lineage>
</organism>
<keyword evidence="3 5" id="KW-0699">rRNA-binding</keyword>
<dbReference type="Pfam" id="PF04751">
    <property type="entry name" value="DarP"/>
    <property type="match status" value="1"/>
</dbReference>
<proteinExistence type="inferred from homology"/>
<dbReference type="AlphaFoldDB" id="A0A6G7VH09"/>
<dbReference type="SUPFAM" id="SSF158710">
    <property type="entry name" value="PSPTO4464-like"/>
    <property type="match status" value="1"/>
</dbReference>
<comment type="function">
    <text evidence="5">Member of a network of 50S ribosomal subunit biogenesis factors which assembles along the 30S-50S interface, preventing incorrect 23S rRNA structures from forming. Promotes peptidyl transferase center (PTC) maturation.</text>
</comment>
<dbReference type="PANTHER" id="PTHR38101:SF1">
    <property type="entry name" value="UPF0307 PROTEIN YJGA"/>
    <property type="match status" value="1"/>
</dbReference>
<dbReference type="GO" id="GO:0043022">
    <property type="term" value="F:ribosome binding"/>
    <property type="evidence" value="ECO:0007669"/>
    <property type="project" value="UniProtKB-UniRule"/>
</dbReference>
<evidence type="ECO:0000256" key="3">
    <source>
        <dbReference type="ARBA" id="ARBA00022730"/>
    </source>
</evidence>
<comment type="similarity">
    <text evidence="5">Belongs to the DarP family.</text>
</comment>
<protein>
    <recommendedName>
        <fullName evidence="5">Dual-action ribosomal maturation protein DarP</fullName>
    </recommendedName>
    <alternativeName>
        <fullName evidence="5">Large ribosomal subunit assembly factor DarP</fullName>
    </alternativeName>
</protein>
<evidence type="ECO:0000256" key="4">
    <source>
        <dbReference type="ARBA" id="ARBA00022884"/>
    </source>
</evidence>
<reference evidence="8" key="1">
    <citation type="submission" date="2020-01" db="EMBL/GenBank/DDBJ databases">
        <title>Caldichromatium gen. nov., sp. nov., a thermophilic purple sulfur bacterium member of the family Chromatiaceae isolated from Nakabusa hot spring, Japan.</title>
        <authorList>
            <person name="Saini M.K."/>
            <person name="Hanada S."/>
            <person name="Tank M."/>
        </authorList>
    </citation>
    <scope>NUCLEOTIDE SEQUENCE [LARGE SCALE GENOMIC DNA]</scope>
    <source>
        <strain evidence="8">No.7</strain>
    </source>
</reference>
<dbReference type="HAMAP" id="MF_00765">
    <property type="entry name" value="DarP"/>
    <property type="match status" value="1"/>
</dbReference>
<evidence type="ECO:0000256" key="5">
    <source>
        <dbReference type="HAMAP-Rule" id="MF_00765"/>
    </source>
</evidence>
<dbReference type="InterPro" id="IPR023153">
    <property type="entry name" value="DarP_sf"/>
</dbReference>
<dbReference type="NCBIfam" id="NF003593">
    <property type="entry name" value="PRK05255.1-1"/>
    <property type="match status" value="1"/>
</dbReference>
<dbReference type="GO" id="GO:1902626">
    <property type="term" value="P:assembly of large subunit precursor of preribosome"/>
    <property type="evidence" value="ECO:0007669"/>
    <property type="project" value="UniProtKB-UniRule"/>
</dbReference>
<keyword evidence="1 5" id="KW-0963">Cytoplasm</keyword>
<comment type="subcellular location">
    <subcellularLocation>
        <location evidence="5">Cytoplasm</location>
    </subcellularLocation>
    <text evidence="5">Associates with late stage pre-50S ribosomal subunits.</text>
</comment>
<evidence type="ECO:0000256" key="1">
    <source>
        <dbReference type="ARBA" id="ARBA00022490"/>
    </source>
</evidence>
<accession>A0A6G7VH09</accession>